<evidence type="ECO:0000313" key="2">
    <source>
        <dbReference type="Proteomes" id="UP000714275"/>
    </source>
</evidence>
<sequence length="108" mass="11819">MPPPTVQDMSLLAACLEGFTAAHLFNHNSAAPCWNLVETIPEWQAILGGVCLGDFYETDLAPHLVVDGWPEQAMEGLAGVAKAEWCEHSRYNAASNVVSFLIRKHGRK</sequence>
<dbReference type="EMBL" id="JABBWD010000024">
    <property type="protein sequence ID" value="KAG1776803.1"/>
    <property type="molecule type" value="Genomic_DNA"/>
</dbReference>
<feature type="non-terminal residue" evidence="1">
    <location>
        <position position="1"/>
    </location>
</feature>
<dbReference type="OrthoDB" id="10452091at2759"/>
<organism evidence="1 2">
    <name type="scientific">Suillus placidus</name>
    <dbReference type="NCBI Taxonomy" id="48579"/>
    <lineage>
        <taxon>Eukaryota</taxon>
        <taxon>Fungi</taxon>
        <taxon>Dikarya</taxon>
        <taxon>Basidiomycota</taxon>
        <taxon>Agaricomycotina</taxon>
        <taxon>Agaricomycetes</taxon>
        <taxon>Agaricomycetidae</taxon>
        <taxon>Boletales</taxon>
        <taxon>Suillineae</taxon>
        <taxon>Suillaceae</taxon>
        <taxon>Suillus</taxon>
    </lineage>
</organism>
<keyword evidence="2" id="KW-1185">Reference proteome</keyword>
<gene>
    <name evidence="1" type="ORF">EV702DRAFT_1279028</name>
</gene>
<proteinExistence type="predicted"/>
<reference evidence="1" key="1">
    <citation type="journal article" date="2020" name="New Phytol.">
        <title>Comparative genomics reveals dynamic genome evolution in host specialist ectomycorrhizal fungi.</title>
        <authorList>
            <person name="Lofgren L.A."/>
            <person name="Nguyen N.H."/>
            <person name="Vilgalys R."/>
            <person name="Ruytinx J."/>
            <person name="Liao H.L."/>
            <person name="Branco S."/>
            <person name="Kuo A."/>
            <person name="LaButti K."/>
            <person name="Lipzen A."/>
            <person name="Andreopoulos W."/>
            <person name="Pangilinan J."/>
            <person name="Riley R."/>
            <person name="Hundley H."/>
            <person name="Na H."/>
            <person name="Barry K."/>
            <person name="Grigoriev I.V."/>
            <person name="Stajich J.E."/>
            <person name="Kennedy P.G."/>
        </authorList>
    </citation>
    <scope>NUCLEOTIDE SEQUENCE</scope>
    <source>
        <strain evidence="1">DOB743</strain>
    </source>
</reference>
<comment type="caution">
    <text evidence="1">The sequence shown here is derived from an EMBL/GenBank/DDBJ whole genome shotgun (WGS) entry which is preliminary data.</text>
</comment>
<protein>
    <submittedName>
        <fullName evidence="1">Uncharacterized protein</fullName>
    </submittedName>
</protein>
<dbReference type="AlphaFoldDB" id="A0A9P6ZUP7"/>
<dbReference type="Proteomes" id="UP000714275">
    <property type="component" value="Unassembled WGS sequence"/>
</dbReference>
<name>A0A9P6ZUP7_9AGAM</name>
<accession>A0A9P6ZUP7</accession>
<evidence type="ECO:0000313" key="1">
    <source>
        <dbReference type="EMBL" id="KAG1776803.1"/>
    </source>
</evidence>